<keyword evidence="1" id="KW-1133">Transmembrane helix</keyword>
<evidence type="ECO:0000313" key="3">
    <source>
        <dbReference type="Proteomes" id="UP000276215"/>
    </source>
</evidence>
<accession>A0A3N4KGW5</accession>
<reference evidence="2 3" key="1">
    <citation type="journal article" date="2018" name="Nat. Ecol. Evol.">
        <title>Pezizomycetes genomes reveal the molecular basis of ectomycorrhizal truffle lifestyle.</title>
        <authorList>
            <person name="Murat C."/>
            <person name="Payen T."/>
            <person name="Noel B."/>
            <person name="Kuo A."/>
            <person name="Morin E."/>
            <person name="Chen J."/>
            <person name="Kohler A."/>
            <person name="Krizsan K."/>
            <person name="Balestrini R."/>
            <person name="Da Silva C."/>
            <person name="Montanini B."/>
            <person name="Hainaut M."/>
            <person name="Levati E."/>
            <person name="Barry K.W."/>
            <person name="Belfiori B."/>
            <person name="Cichocki N."/>
            <person name="Clum A."/>
            <person name="Dockter R.B."/>
            <person name="Fauchery L."/>
            <person name="Guy J."/>
            <person name="Iotti M."/>
            <person name="Le Tacon F."/>
            <person name="Lindquist E.A."/>
            <person name="Lipzen A."/>
            <person name="Malagnac F."/>
            <person name="Mello A."/>
            <person name="Molinier V."/>
            <person name="Miyauchi S."/>
            <person name="Poulain J."/>
            <person name="Riccioni C."/>
            <person name="Rubini A."/>
            <person name="Sitrit Y."/>
            <person name="Splivallo R."/>
            <person name="Traeger S."/>
            <person name="Wang M."/>
            <person name="Zifcakova L."/>
            <person name="Wipf D."/>
            <person name="Zambonelli A."/>
            <person name="Paolocci F."/>
            <person name="Nowrousian M."/>
            <person name="Ottonello S."/>
            <person name="Baldrian P."/>
            <person name="Spatafora J.W."/>
            <person name="Henrissat B."/>
            <person name="Nagy L.G."/>
            <person name="Aury J.M."/>
            <person name="Wincker P."/>
            <person name="Grigoriev I.V."/>
            <person name="Bonfante P."/>
            <person name="Martin F.M."/>
        </authorList>
    </citation>
    <scope>NUCLEOTIDE SEQUENCE [LARGE SCALE GENOMIC DNA]</scope>
    <source>
        <strain evidence="2 3">120613-1</strain>
    </source>
</reference>
<keyword evidence="1" id="KW-0472">Membrane</keyword>
<feature type="transmembrane region" description="Helical" evidence="1">
    <location>
        <begin position="26"/>
        <end position="47"/>
    </location>
</feature>
<keyword evidence="1" id="KW-0812">Transmembrane</keyword>
<keyword evidence="3" id="KW-1185">Reference proteome</keyword>
<protein>
    <submittedName>
        <fullName evidence="2">Uncharacterized protein</fullName>
    </submittedName>
</protein>
<dbReference type="AlphaFoldDB" id="A0A3N4KGW5"/>
<dbReference type="EMBL" id="ML120354">
    <property type="protein sequence ID" value="RPB05105.1"/>
    <property type="molecule type" value="Genomic_DNA"/>
</dbReference>
<dbReference type="OrthoDB" id="5022096at2759"/>
<dbReference type="STRING" id="1336337.A0A3N4KGW5"/>
<sequence>MYMGLVERSLFDNSPINDNDHDSARLIGSAITLIVLMGLVVITRIYCRAYLLRNMGADDWTMIIAAVSISGLDRYSGDFFGGRKGI</sequence>
<evidence type="ECO:0000313" key="2">
    <source>
        <dbReference type="EMBL" id="RPB05105.1"/>
    </source>
</evidence>
<name>A0A3N4KGW5_9PEZI</name>
<dbReference type="Proteomes" id="UP000276215">
    <property type="component" value="Unassembled WGS sequence"/>
</dbReference>
<evidence type="ECO:0000256" key="1">
    <source>
        <dbReference type="SAM" id="Phobius"/>
    </source>
</evidence>
<proteinExistence type="predicted"/>
<organism evidence="2 3">
    <name type="scientific">Choiromyces venosus 120613-1</name>
    <dbReference type="NCBI Taxonomy" id="1336337"/>
    <lineage>
        <taxon>Eukaryota</taxon>
        <taxon>Fungi</taxon>
        <taxon>Dikarya</taxon>
        <taxon>Ascomycota</taxon>
        <taxon>Pezizomycotina</taxon>
        <taxon>Pezizomycetes</taxon>
        <taxon>Pezizales</taxon>
        <taxon>Tuberaceae</taxon>
        <taxon>Choiromyces</taxon>
    </lineage>
</organism>
<gene>
    <name evidence="2" type="ORF">L873DRAFT_1798070</name>
</gene>